<evidence type="ECO:0000256" key="5">
    <source>
        <dbReference type="ARBA" id="ARBA00023274"/>
    </source>
</evidence>
<dbReference type="GO" id="GO:0006412">
    <property type="term" value="P:translation"/>
    <property type="evidence" value="ECO:0007669"/>
    <property type="project" value="InterPro"/>
</dbReference>
<dbReference type="GO" id="GO:0003735">
    <property type="term" value="F:structural constituent of ribosome"/>
    <property type="evidence" value="ECO:0007669"/>
    <property type="project" value="InterPro"/>
</dbReference>
<organism evidence="9 10">
    <name type="scientific">Raphidocelis subcapitata</name>
    <dbReference type="NCBI Taxonomy" id="307507"/>
    <lineage>
        <taxon>Eukaryota</taxon>
        <taxon>Viridiplantae</taxon>
        <taxon>Chlorophyta</taxon>
        <taxon>core chlorophytes</taxon>
        <taxon>Chlorophyceae</taxon>
        <taxon>CS clade</taxon>
        <taxon>Sphaeropleales</taxon>
        <taxon>Selenastraceae</taxon>
        <taxon>Raphidocelis</taxon>
    </lineage>
</organism>
<name>A0A2V0PLH1_9CHLO</name>
<evidence type="ECO:0000256" key="3">
    <source>
        <dbReference type="ARBA" id="ARBA00022884"/>
    </source>
</evidence>
<keyword evidence="3" id="KW-0694">RNA-binding</keyword>
<dbReference type="InterPro" id="IPR000597">
    <property type="entry name" value="Ribosomal_uL3"/>
</dbReference>
<evidence type="ECO:0000256" key="6">
    <source>
        <dbReference type="ARBA" id="ARBA00035213"/>
    </source>
</evidence>
<keyword evidence="4 7" id="KW-0689">Ribosomal protein</keyword>
<evidence type="ECO:0000256" key="1">
    <source>
        <dbReference type="ARBA" id="ARBA00006540"/>
    </source>
</evidence>
<dbReference type="NCBIfam" id="TIGR03625">
    <property type="entry name" value="L3_bact"/>
    <property type="match status" value="1"/>
</dbReference>
<dbReference type="EMBL" id="BDRX01000118">
    <property type="protein sequence ID" value="GBF98187.1"/>
    <property type="molecule type" value="Genomic_DNA"/>
</dbReference>
<comment type="similarity">
    <text evidence="1 7">Belongs to the universal ribosomal protein uL3 family.</text>
</comment>
<dbReference type="InterPro" id="IPR019926">
    <property type="entry name" value="Ribosomal_uL3_CS"/>
</dbReference>
<dbReference type="PANTHER" id="PTHR11229:SF16">
    <property type="entry name" value="LARGE RIBOSOMAL SUBUNIT PROTEIN UL3C"/>
    <property type="match status" value="1"/>
</dbReference>
<evidence type="ECO:0000313" key="10">
    <source>
        <dbReference type="Proteomes" id="UP000247498"/>
    </source>
</evidence>
<dbReference type="PROSITE" id="PS00474">
    <property type="entry name" value="RIBOSOMAL_L3"/>
    <property type="match status" value="1"/>
</dbReference>
<dbReference type="GO" id="GO:1990904">
    <property type="term" value="C:ribonucleoprotein complex"/>
    <property type="evidence" value="ECO:0007669"/>
    <property type="project" value="UniProtKB-KW"/>
</dbReference>
<dbReference type="Gene3D" id="3.30.160.810">
    <property type="match status" value="1"/>
</dbReference>
<dbReference type="PANTHER" id="PTHR11229">
    <property type="entry name" value="50S RIBOSOMAL PROTEIN L3"/>
    <property type="match status" value="1"/>
</dbReference>
<dbReference type="HAMAP" id="MF_01325_B">
    <property type="entry name" value="Ribosomal_uL3_B"/>
    <property type="match status" value="1"/>
</dbReference>
<dbReference type="GO" id="GO:0005840">
    <property type="term" value="C:ribosome"/>
    <property type="evidence" value="ECO:0007669"/>
    <property type="project" value="UniProtKB-KW"/>
</dbReference>
<dbReference type="FunCoup" id="A0A2V0PLH1">
    <property type="interactions" value="551"/>
</dbReference>
<evidence type="ECO:0000256" key="7">
    <source>
        <dbReference type="RuleBase" id="RU003905"/>
    </source>
</evidence>
<comment type="caution">
    <text evidence="9">The sequence shown here is derived from an EMBL/GenBank/DDBJ whole genome shotgun (WGS) entry which is preliminary data.</text>
</comment>
<accession>A0A2V0PLH1</accession>
<evidence type="ECO:0000256" key="2">
    <source>
        <dbReference type="ARBA" id="ARBA00022730"/>
    </source>
</evidence>
<dbReference type="SUPFAM" id="SSF50447">
    <property type="entry name" value="Translation proteins"/>
    <property type="match status" value="1"/>
</dbReference>
<keyword evidence="10" id="KW-1185">Reference proteome</keyword>
<dbReference type="Proteomes" id="UP000247498">
    <property type="component" value="Unassembled WGS sequence"/>
</dbReference>
<proteinExistence type="inferred from homology"/>
<dbReference type="GO" id="GO:0019843">
    <property type="term" value="F:rRNA binding"/>
    <property type="evidence" value="ECO:0007669"/>
    <property type="project" value="UniProtKB-KW"/>
</dbReference>
<dbReference type="InterPro" id="IPR019927">
    <property type="entry name" value="Ribosomal_uL3_bac/org-type"/>
</dbReference>
<dbReference type="FunFam" id="3.30.160.810:FF:000001">
    <property type="entry name" value="50S ribosomal protein L3"/>
    <property type="match status" value="1"/>
</dbReference>
<dbReference type="STRING" id="307507.A0A2V0PLH1"/>
<protein>
    <recommendedName>
        <fullName evidence="6">Large ribosomal subunit protein uL3c</fullName>
    </recommendedName>
</protein>
<keyword evidence="5 7" id="KW-0687">Ribonucleoprotein</keyword>
<dbReference type="Pfam" id="PF00297">
    <property type="entry name" value="Ribosomal_L3"/>
    <property type="match status" value="1"/>
</dbReference>
<gene>
    <name evidence="9" type="ORF">Rsub_10687</name>
</gene>
<evidence type="ECO:0000313" key="9">
    <source>
        <dbReference type="EMBL" id="GBF98187.1"/>
    </source>
</evidence>
<dbReference type="FunFam" id="2.40.30.10:FF:000065">
    <property type="entry name" value="50S ribosomal protein L3, chloroplastic"/>
    <property type="match status" value="1"/>
</dbReference>
<sequence>MRAFSAFSGTRSMKQQLGGAACRPLRASSSRRVVSVQARQAEAGVGIFGTKAGMMTFFTPDGLAVPATVIALEEGNVVTMVKTQATDGYDAVQVGYKVVPERKVRKPELGHLQKAGCPPMKHLREFKLKDAAKVASFAPGQKLDVAEMFKEGDNIDIAGTTIGKGFQGTIKRWGHRRGLMTHGSKSHREHGTTGPGTTPGRTFPGLKMAGHMGNVRRKVRSVKVLKVDLERGALVIKGSVPGKAGNILEIAPAKIVGTNC</sequence>
<evidence type="ECO:0000256" key="8">
    <source>
        <dbReference type="SAM" id="MobiDB-lite"/>
    </source>
</evidence>
<feature type="region of interest" description="Disordered" evidence="8">
    <location>
        <begin position="181"/>
        <end position="201"/>
    </location>
</feature>
<keyword evidence="2" id="KW-0699">rRNA-binding</keyword>
<reference evidence="9 10" key="1">
    <citation type="journal article" date="2018" name="Sci. Rep.">
        <title>Raphidocelis subcapitata (=Pseudokirchneriella subcapitata) provides an insight into genome evolution and environmental adaptations in the Sphaeropleales.</title>
        <authorList>
            <person name="Suzuki S."/>
            <person name="Yamaguchi H."/>
            <person name="Nakajima N."/>
            <person name="Kawachi M."/>
        </authorList>
    </citation>
    <scope>NUCLEOTIDE SEQUENCE [LARGE SCALE GENOMIC DNA]</scope>
    <source>
        <strain evidence="9 10">NIES-35</strain>
    </source>
</reference>
<dbReference type="AlphaFoldDB" id="A0A2V0PLH1"/>
<dbReference type="InterPro" id="IPR009000">
    <property type="entry name" value="Transl_B-barrel_sf"/>
</dbReference>
<dbReference type="Gene3D" id="2.40.30.10">
    <property type="entry name" value="Translation factors"/>
    <property type="match status" value="1"/>
</dbReference>
<evidence type="ECO:0000256" key="4">
    <source>
        <dbReference type="ARBA" id="ARBA00022980"/>
    </source>
</evidence>
<dbReference type="InParanoid" id="A0A2V0PLH1"/>
<dbReference type="OrthoDB" id="274683at2759"/>